<evidence type="ECO:0000256" key="1">
    <source>
        <dbReference type="ARBA" id="ARBA00004837"/>
    </source>
</evidence>
<dbReference type="NCBIfam" id="NF041710">
    <property type="entry name" value="UDPacetylman_taseTarA"/>
    <property type="match status" value="1"/>
</dbReference>
<accession>A0ABT2QSE9</accession>
<evidence type="ECO:0000256" key="4">
    <source>
        <dbReference type="ARBA" id="ARBA00022944"/>
    </source>
</evidence>
<evidence type="ECO:0000256" key="2">
    <source>
        <dbReference type="ARBA" id="ARBA00022676"/>
    </source>
</evidence>
<keyword evidence="2 6" id="KW-0328">Glycosyltransferase</keyword>
<sequence length="249" mass="29411">MINKCKDQRVNVLNLYFDNVTMSQMEENVERFFEEARDENLFIVTANPEIADYATNHVRYQRLINQADYVVPDGTGIVMGAKMLKTPLKERVPGIELMEACIRLANRKQQRVYLLGSKEEIVQQATRQLQTRYPNVTFDFHHGYIDVNDAQIAHDIRQFNPDYIFVGMGYPRQEEWIERFVDHFERTVLMGVGGSLEVFSGSKKRAPKLFRKLNVEWVYRFLIDWKRAGRLKSIPVFLYKVMQQKYNKK</sequence>
<comment type="pathway">
    <text evidence="1">Cell wall biogenesis; poly(ribitol phosphate) teichoic acid biosynthesis.</text>
</comment>
<keyword evidence="8" id="KW-1185">Reference proteome</keyword>
<dbReference type="EC" id="2.4.1.187" evidence="6"/>
<protein>
    <recommendedName>
        <fullName evidence="6">N-acetylglucosaminyldiphosphoundecaprenol N-acetyl-beta-D-mannosaminyltransferase</fullName>
        <ecNumber evidence="6">2.4.1.187</ecNumber>
    </recommendedName>
    <alternativeName>
        <fullName evidence="6">N-acetylmannosaminyltransferase</fullName>
    </alternativeName>
    <alternativeName>
        <fullName evidence="6">UDP-N-acetylmannosamine transferase</fullName>
    </alternativeName>
    <alternativeName>
        <fullName evidence="6">UDP-N-acetylmannosamine:N-acetylglucosaminyl pyrophosphorylundecaprenol N-acetylmannosaminyltransferase</fullName>
    </alternativeName>
</protein>
<dbReference type="Proteomes" id="UP001209553">
    <property type="component" value="Unassembled WGS sequence"/>
</dbReference>
<evidence type="ECO:0000313" key="8">
    <source>
        <dbReference type="Proteomes" id="UP001209553"/>
    </source>
</evidence>
<organism evidence="7 8">
    <name type="scientific">Staphylococcus marylandisciuri</name>
    <dbReference type="NCBI Taxonomy" id="2981529"/>
    <lineage>
        <taxon>Bacteria</taxon>
        <taxon>Bacillati</taxon>
        <taxon>Bacillota</taxon>
        <taxon>Bacilli</taxon>
        <taxon>Bacillales</taxon>
        <taxon>Staphylococcaceae</taxon>
        <taxon>Staphylococcus</taxon>
    </lineage>
</organism>
<comment type="function">
    <text evidence="6">Catalyzes the conversion of GlcNAc-PP-undecaprenol into ManNAc-GlcNAc-PP-undecaprenol, the first committed lipid intermediate in the de novo synthesis of teichoic acid.</text>
</comment>
<proteinExistence type="inferred from homology"/>
<dbReference type="PANTHER" id="PTHR34136:SF1">
    <property type="entry name" value="UDP-N-ACETYL-D-MANNOSAMINURONIC ACID TRANSFERASE"/>
    <property type="match status" value="1"/>
</dbReference>
<dbReference type="PANTHER" id="PTHR34136">
    <property type="match status" value="1"/>
</dbReference>
<evidence type="ECO:0000256" key="5">
    <source>
        <dbReference type="ARBA" id="ARBA00023316"/>
    </source>
</evidence>
<keyword evidence="3 6" id="KW-0808">Transferase</keyword>
<keyword evidence="5 6" id="KW-0961">Cell wall biogenesis/degradation</keyword>
<dbReference type="InterPro" id="IPR034714">
    <property type="entry name" value="TagA_TarA"/>
</dbReference>
<gene>
    <name evidence="7" type="ORF">N9R04_09495</name>
</gene>
<comment type="pathway">
    <text evidence="6">Cell wall biogenesis; teichoic acid biosynthesis.</text>
</comment>
<dbReference type="InterPro" id="IPR004629">
    <property type="entry name" value="WecG_TagA_CpsF"/>
</dbReference>
<dbReference type="HAMAP" id="MF_02070">
    <property type="entry name" value="TagA_TarA"/>
    <property type="match status" value="1"/>
</dbReference>
<dbReference type="Pfam" id="PF03808">
    <property type="entry name" value="Glyco_tran_WecG"/>
    <property type="match status" value="1"/>
</dbReference>
<name>A0ABT2QSE9_9STAP</name>
<evidence type="ECO:0000256" key="3">
    <source>
        <dbReference type="ARBA" id="ARBA00022679"/>
    </source>
</evidence>
<dbReference type="NCBIfam" id="TIGR00696">
    <property type="entry name" value="wecG_tagA_cpsF"/>
    <property type="match status" value="1"/>
</dbReference>
<comment type="caution">
    <text evidence="7">The sequence shown here is derived from an EMBL/GenBank/DDBJ whole genome shotgun (WGS) entry which is preliminary data.</text>
</comment>
<comment type="similarity">
    <text evidence="6">Belongs to the glycosyltransferase 26 family. TagA/TarA subfamily.</text>
</comment>
<dbReference type="CDD" id="cd06533">
    <property type="entry name" value="Glyco_transf_WecG_TagA"/>
    <property type="match status" value="1"/>
</dbReference>
<keyword evidence="4 6" id="KW-0777">Teichoic acid biosynthesis</keyword>
<dbReference type="InterPro" id="IPR053391">
    <property type="entry name" value="TAB_Glycosyltransferase"/>
</dbReference>
<comment type="catalytic activity">
    <reaction evidence="6">
        <text>UDP-N-acetyl-alpha-D-mannosamine + N-acetyl-alpha-D-glucosaminyl-di-trans,octa-cis-undecaprenyl diphosphate = N-acetyl-beta-D-mannosaminyl-(1-&gt;4)-N-acetyl-alpha-D-glucosaminyl di-trans,octa-cis-undecaprenyl diphosphate + UDP + H(+)</text>
        <dbReference type="Rhea" id="RHEA:16053"/>
        <dbReference type="ChEBI" id="CHEBI:15378"/>
        <dbReference type="ChEBI" id="CHEBI:58223"/>
        <dbReference type="ChEBI" id="CHEBI:62959"/>
        <dbReference type="ChEBI" id="CHEBI:68623"/>
        <dbReference type="ChEBI" id="CHEBI:132210"/>
        <dbReference type="EC" id="2.4.1.187"/>
    </reaction>
</comment>
<evidence type="ECO:0000313" key="7">
    <source>
        <dbReference type="EMBL" id="MCU5746910.1"/>
    </source>
</evidence>
<dbReference type="RefSeq" id="WP_262856604.1">
    <property type="nucleotide sequence ID" value="NZ_JAOPKZ010000016.1"/>
</dbReference>
<reference evidence="7 8" key="1">
    <citation type="journal article" date="2023" name="Int. J. Syst. Evol. Microbiol.">
        <title>Streptococcus sciuri sp. nov., Staphylococcus marylandisciuri sp. nov. and Staphylococcus americanisciuri sp. nov., isolated from faeces of eastern grey squirrel (Sciurus carolinensis).</title>
        <authorList>
            <person name="Volokhov D.V."/>
            <person name="Zagorodnyaya T.A."/>
            <person name="Furtak V.A."/>
            <person name="Nattanmai G."/>
            <person name="Randall L."/>
            <person name="Jose S."/>
            <person name="Gao Y."/>
            <person name="Eisenberg T."/>
            <person name="Delmonte P."/>
            <person name="Blom J."/>
            <person name="Mitchell K.K."/>
        </authorList>
    </citation>
    <scope>NUCLEOTIDE SEQUENCE [LARGE SCALE GENOMIC DNA]</scope>
    <source>
        <strain evidence="7 8">SQ8-PEA</strain>
    </source>
</reference>
<dbReference type="EMBL" id="JAOPKZ010000016">
    <property type="protein sequence ID" value="MCU5746910.1"/>
    <property type="molecule type" value="Genomic_DNA"/>
</dbReference>
<evidence type="ECO:0000256" key="6">
    <source>
        <dbReference type="HAMAP-Rule" id="MF_02070"/>
    </source>
</evidence>